<gene>
    <name evidence="2" type="ORF">CC78DRAFT_330591</name>
</gene>
<protein>
    <recommendedName>
        <fullName evidence="1">VWFA domain-containing protein</fullName>
    </recommendedName>
</protein>
<keyword evidence="3" id="KW-1185">Reference proteome</keyword>
<dbReference type="Gene3D" id="3.40.50.410">
    <property type="entry name" value="von Willebrand factor, type A domain"/>
    <property type="match status" value="1"/>
</dbReference>
<feature type="domain" description="VWFA" evidence="1">
    <location>
        <begin position="71"/>
        <end position="261"/>
    </location>
</feature>
<dbReference type="PANTHER" id="PTHR34706">
    <property type="entry name" value="SLR1338 PROTEIN"/>
    <property type="match status" value="1"/>
</dbReference>
<reference evidence="3" key="1">
    <citation type="journal article" date="2020" name="Stud. Mycol.">
        <title>101 Dothideomycetes genomes: A test case for predicting lifestyles and emergence of pathogens.</title>
        <authorList>
            <person name="Haridas S."/>
            <person name="Albert R."/>
            <person name="Binder M."/>
            <person name="Bloem J."/>
            <person name="LaButti K."/>
            <person name="Salamov A."/>
            <person name="Andreopoulos B."/>
            <person name="Baker S."/>
            <person name="Barry K."/>
            <person name="Bills G."/>
            <person name="Bluhm B."/>
            <person name="Cannon C."/>
            <person name="Castanera R."/>
            <person name="Culley D."/>
            <person name="Daum C."/>
            <person name="Ezra D."/>
            <person name="Gonzalez J."/>
            <person name="Henrissat B."/>
            <person name="Kuo A."/>
            <person name="Liang C."/>
            <person name="Lipzen A."/>
            <person name="Lutzoni F."/>
            <person name="Magnuson J."/>
            <person name="Mondo S."/>
            <person name="Nolan M."/>
            <person name="Ohm R."/>
            <person name="Pangilinan J."/>
            <person name="Park H.-J."/>
            <person name="Ramirez L."/>
            <person name="Alfaro M."/>
            <person name="Sun H."/>
            <person name="Tritt A."/>
            <person name="Yoshinaga Y."/>
            <person name="Zwiers L.-H."/>
            <person name="Turgeon B."/>
            <person name="Goodwin S."/>
            <person name="Spatafora J."/>
            <person name="Crous P."/>
            <person name="Grigoriev I."/>
        </authorList>
    </citation>
    <scope>NUCLEOTIDE SEQUENCE [LARGE SCALE GENOMIC DNA]</scope>
    <source>
        <strain evidence="3">CBS 304.66</strain>
    </source>
</reference>
<dbReference type="SUPFAM" id="SSF53300">
    <property type="entry name" value="vWA-like"/>
    <property type="match status" value="1"/>
</dbReference>
<comment type="caution">
    <text evidence="2">The sequence shown here is derived from an EMBL/GenBank/DDBJ whole genome shotgun (WGS) entry which is preliminary data.</text>
</comment>
<sequence length="269" mass="29931">MAPNPNQERDNFLVNLTNYVCSHSLTAFYPPSCSKLQEIAEQSVQHVQNVHPRLISSPEIAQRLARLSLYDIVLLLDDSTSMRDEENGHRIAALRTFLQRIVSVTNHFDPDGISIRFLNHESKYDAVREEGRVDEILRGVQFYGWTKLGTEMWKKVAMPLVVKPAQENRLQKPVLVIIVTDGKPCGENRSALRDNILYTIKSLRGTAYDASAVAFQIARVGSDPGAITFLADLKGDQGIKDKISCISGNVHSLGQGELNGLTEPYRGGN</sequence>
<dbReference type="Pfam" id="PF00092">
    <property type="entry name" value="VWA"/>
    <property type="match status" value="1"/>
</dbReference>
<evidence type="ECO:0000259" key="1">
    <source>
        <dbReference type="PROSITE" id="PS50234"/>
    </source>
</evidence>
<organism evidence="2 3">
    <name type="scientific">Lojkania enalia</name>
    <dbReference type="NCBI Taxonomy" id="147567"/>
    <lineage>
        <taxon>Eukaryota</taxon>
        <taxon>Fungi</taxon>
        <taxon>Dikarya</taxon>
        <taxon>Ascomycota</taxon>
        <taxon>Pezizomycotina</taxon>
        <taxon>Dothideomycetes</taxon>
        <taxon>Pleosporomycetidae</taxon>
        <taxon>Pleosporales</taxon>
        <taxon>Pleosporales incertae sedis</taxon>
        <taxon>Lojkania</taxon>
    </lineage>
</organism>
<dbReference type="InterPro" id="IPR036465">
    <property type="entry name" value="vWFA_dom_sf"/>
</dbReference>
<name>A0A9P4KID8_9PLEO</name>
<accession>A0A9P4KID8</accession>
<evidence type="ECO:0000313" key="2">
    <source>
        <dbReference type="EMBL" id="KAF2268881.1"/>
    </source>
</evidence>
<evidence type="ECO:0000313" key="3">
    <source>
        <dbReference type="Proteomes" id="UP000800093"/>
    </source>
</evidence>
<dbReference type="PROSITE" id="PS50234">
    <property type="entry name" value="VWFA"/>
    <property type="match status" value="1"/>
</dbReference>
<dbReference type="OrthoDB" id="2142040at2759"/>
<dbReference type="PANTHER" id="PTHR34706:SF3">
    <property type="entry name" value="ANKYRIN REPEAT PROTEIN (AFU_ORTHOLOGUE AFUA_7G06200)"/>
    <property type="match status" value="1"/>
</dbReference>
<dbReference type="AlphaFoldDB" id="A0A9P4KID8"/>
<dbReference type="Proteomes" id="UP000800093">
    <property type="component" value="Unassembled WGS sequence"/>
</dbReference>
<dbReference type="InterPro" id="IPR002035">
    <property type="entry name" value="VWF_A"/>
</dbReference>
<proteinExistence type="predicted"/>
<dbReference type="EMBL" id="ML986584">
    <property type="protein sequence ID" value="KAF2268881.1"/>
    <property type="molecule type" value="Genomic_DNA"/>
</dbReference>